<dbReference type="PANTHER" id="PTHR48079">
    <property type="entry name" value="PROTEIN YEEZ"/>
    <property type="match status" value="1"/>
</dbReference>
<dbReference type="InterPro" id="IPR036291">
    <property type="entry name" value="NAD(P)-bd_dom_sf"/>
</dbReference>
<proteinExistence type="predicted"/>
<name>A0A841ALE6_9MICO</name>
<dbReference type="AlphaFoldDB" id="A0A841ALE6"/>
<dbReference type="EMBL" id="JACHMJ010000001">
    <property type="protein sequence ID" value="MBB5842259.1"/>
    <property type="molecule type" value="Genomic_DNA"/>
</dbReference>
<gene>
    <name evidence="2" type="ORF">HD599_000582</name>
</gene>
<keyword evidence="3" id="KW-1185">Reference proteome</keyword>
<dbReference type="GO" id="GO:0004029">
    <property type="term" value="F:aldehyde dehydrogenase (NAD+) activity"/>
    <property type="evidence" value="ECO:0007669"/>
    <property type="project" value="TreeGrafter"/>
</dbReference>
<evidence type="ECO:0000259" key="1">
    <source>
        <dbReference type="Pfam" id="PF01370"/>
    </source>
</evidence>
<comment type="caution">
    <text evidence="2">The sequence shown here is derived from an EMBL/GenBank/DDBJ whole genome shotgun (WGS) entry which is preliminary data.</text>
</comment>
<dbReference type="PANTHER" id="PTHR48079:SF6">
    <property type="entry name" value="NAD(P)-BINDING DOMAIN-CONTAINING PROTEIN-RELATED"/>
    <property type="match status" value="1"/>
</dbReference>
<organism evidence="2 3">
    <name type="scientific">Conyzicola lurida</name>
    <dbReference type="NCBI Taxonomy" id="1172621"/>
    <lineage>
        <taxon>Bacteria</taxon>
        <taxon>Bacillati</taxon>
        <taxon>Actinomycetota</taxon>
        <taxon>Actinomycetes</taxon>
        <taxon>Micrococcales</taxon>
        <taxon>Microbacteriaceae</taxon>
        <taxon>Conyzicola</taxon>
    </lineage>
</organism>
<dbReference type="InterPro" id="IPR051783">
    <property type="entry name" value="NAD(P)-dependent_oxidoreduct"/>
</dbReference>
<dbReference type="SUPFAM" id="SSF51735">
    <property type="entry name" value="NAD(P)-binding Rossmann-fold domains"/>
    <property type="match status" value="1"/>
</dbReference>
<accession>A0A841ALE6</accession>
<protein>
    <submittedName>
        <fullName evidence="2">Nucleoside-diphosphate-sugar epimerase</fullName>
    </submittedName>
</protein>
<dbReference type="InterPro" id="IPR001509">
    <property type="entry name" value="Epimerase_deHydtase"/>
</dbReference>
<sequence>MRVLLAGASGAIGRHLIPLLVGAGHSVTGITRRASNLTGFPGSVVVADILDRPALLAAVDGQRFDAVIHEATDFTRVPRRYSDMRTTNRLRTEGTSALLAAARATGATRFVAASVFYGYGLDDFGGRVVDEEAGFGEKPGGAVDAVFRSLLSNEQQVRAFGGVALRYGLFYQGRGAIPAVPGTWTGTLPFVHLEDAASATVAALDAPAGSVYNIVDDEPASWRDVQEARAAALGVRAPATVPTWLFRRSSPFSAEVLTATSVVVSNARVKSELGWAPRYPSYREGIAAAAKDAPGTRVVTAGASRPSGAAHGSV</sequence>
<dbReference type="Pfam" id="PF01370">
    <property type="entry name" value="Epimerase"/>
    <property type="match status" value="1"/>
</dbReference>
<evidence type="ECO:0000313" key="2">
    <source>
        <dbReference type="EMBL" id="MBB5842259.1"/>
    </source>
</evidence>
<dbReference type="GO" id="GO:0005737">
    <property type="term" value="C:cytoplasm"/>
    <property type="evidence" value="ECO:0007669"/>
    <property type="project" value="TreeGrafter"/>
</dbReference>
<dbReference type="Proteomes" id="UP000536685">
    <property type="component" value="Unassembled WGS sequence"/>
</dbReference>
<dbReference type="Gene3D" id="3.40.50.720">
    <property type="entry name" value="NAD(P)-binding Rossmann-like Domain"/>
    <property type="match status" value="1"/>
</dbReference>
<feature type="domain" description="NAD-dependent epimerase/dehydratase" evidence="1">
    <location>
        <begin position="3"/>
        <end position="119"/>
    </location>
</feature>
<dbReference type="RefSeq" id="WP_184233487.1">
    <property type="nucleotide sequence ID" value="NZ_JACHMJ010000001.1"/>
</dbReference>
<reference evidence="2 3" key="1">
    <citation type="submission" date="2020-08" db="EMBL/GenBank/DDBJ databases">
        <title>Sequencing the genomes of 1000 actinobacteria strains.</title>
        <authorList>
            <person name="Klenk H.-P."/>
        </authorList>
    </citation>
    <scope>NUCLEOTIDE SEQUENCE [LARGE SCALE GENOMIC DNA]</scope>
    <source>
        <strain evidence="2 3">DSM 105784</strain>
    </source>
</reference>
<evidence type="ECO:0000313" key="3">
    <source>
        <dbReference type="Proteomes" id="UP000536685"/>
    </source>
</evidence>